<reference evidence="2" key="1">
    <citation type="journal article" date="2019" name="Int. J. Syst. Evol. Microbiol.">
        <title>The Global Catalogue of Microorganisms (GCM) 10K type strain sequencing project: providing services to taxonomists for standard genome sequencing and annotation.</title>
        <authorList>
            <consortium name="The Broad Institute Genomics Platform"/>
            <consortium name="The Broad Institute Genome Sequencing Center for Infectious Disease"/>
            <person name="Wu L."/>
            <person name="Ma J."/>
        </authorList>
    </citation>
    <scope>NUCLEOTIDE SEQUENCE [LARGE SCALE GENOMIC DNA]</scope>
    <source>
        <strain evidence="2">JCM 17069</strain>
    </source>
</reference>
<name>A0ABP7VTT4_9FLAO</name>
<accession>A0ABP7VTT4</accession>
<sequence>MNKEKFEITVLKIFIACFPDELLQRYRPIADFLSEYKSVTMDDIGAVLDEYLPDERKYFDTICELVNSMTSEEKETFYEPIQILVAINSRYYETPGERNLVKYKLSKIFGKEI</sequence>
<dbReference type="Proteomes" id="UP001500367">
    <property type="component" value="Unassembled WGS sequence"/>
</dbReference>
<organism evidence="1 2">
    <name type="scientific">Flavobacterium cheonanense</name>
    <dbReference type="NCBI Taxonomy" id="706183"/>
    <lineage>
        <taxon>Bacteria</taxon>
        <taxon>Pseudomonadati</taxon>
        <taxon>Bacteroidota</taxon>
        <taxon>Flavobacteriia</taxon>
        <taxon>Flavobacteriales</taxon>
        <taxon>Flavobacteriaceae</taxon>
        <taxon>Flavobacterium</taxon>
    </lineage>
</organism>
<dbReference type="RefSeq" id="WP_344816558.1">
    <property type="nucleotide sequence ID" value="NZ_BAABCT010000005.1"/>
</dbReference>
<evidence type="ECO:0000313" key="2">
    <source>
        <dbReference type="Proteomes" id="UP001500367"/>
    </source>
</evidence>
<proteinExistence type="predicted"/>
<dbReference type="EMBL" id="BAABCT010000005">
    <property type="protein sequence ID" value="GAA4074350.1"/>
    <property type="molecule type" value="Genomic_DNA"/>
</dbReference>
<gene>
    <name evidence="1" type="ORF">GCM10022389_19870</name>
</gene>
<keyword evidence="2" id="KW-1185">Reference proteome</keyword>
<evidence type="ECO:0000313" key="1">
    <source>
        <dbReference type="EMBL" id="GAA4074350.1"/>
    </source>
</evidence>
<protein>
    <submittedName>
        <fullName evidence="1">Uncharacterized protein</fullName>
    </submittedName>
</protein>
<comment type="caution">
    <text evidence="1">The sequence shown here is derived from an EMBL/GenBank/DDBJ whole genome shotgun (WGS) entry which is preliminary data.</text>
</comment>